<dbReference type="GO" id="GO:0001518">
    <property type="term" value="C:voltage-gated sodium channel complex"/>
    <property type="evidence" value="ECO:0007669"/>
    <property type="project" value="TreeGrafter"/>
</dbReference>
<comment type="subcellular location">
    <subcellularLocation>
        <location evidence="1">Membrane</location>
        <topology evidence="1">Multi-pass membrane protein</topology>
    </subcellularLocation>
</comment>
<evidence type="ECO:0000256" key="1">
    <source>
        <dbReference type="ARBA" id="ARBA00004141"/>
    </source>
</evidence>
<evidence type="ECO:0000256" key="3">
    <source>
        <dbReference type="ARBA" id="ARBA00022989"/>
    </source>
</evidence>
<evidence type="ECO:0000256" key="4">
    <source>
        <dbReference type="ARBA" id="ARBA00023136"/>
    </source>
</evidence>
<keyword evidence="3 5" id="KW-1133">Transmembrane helix</keyword>
<organism evidence="7 8">
    <name type="scientific">Ridgeia piscesae</name>
    <name type="common">Tubeworm</name>
    <dbReference type="NCBI Taxonomy" id="27915"/>
    <lineage>
        <taxon>Eukaryota</taxon>
        <taxon>Metazoa</taxon>
        <taxon>Spiralia</taxon>
        <taxon>Lophotrochozoa</taxon>
        <taxon>Annelida</taxon>
        <taxon>Polychaeta</taxon>
        <taxon>Sedentaria</taxon>
        <taxon>Canalipalpata</taxon>
        <taxon>Sabellida</taxon>
        <taxon>Siboglinidae</taxon>
        <taxon>Ridgeia</taxon>
    </lineage>
</organism>
<dbReference type="Proteomes" id="UP001209878">
    <property type="component" value="Unassembled WGS sequence"/>
</dbReference>
<evidence type="ECO:0000259" key="6">
    <source>
        <dbReference type="Pfam" id="PF00520"/>
    </source>
</evidence>
<dbReference type="PANTHER" id="PTHR10037:SF62">
    <property type="entry name" value="SODIUM CHANNEL PROTEIN 60E"/>
    <property type="match status" value="1"/>
</dbReference>
<dbReference type="EMBL" id="JAODUO010000312">
    <property type="protein sequence ID" value="KAK2183412.1"/>
    <property type="molecule type" value="Genomic_DNA"/>
</dbReference>
<dbReference type="InterPro" id="IPR043203">
    <property type="entry name" value="VGCC_Ca_Na"/>
</dbReference>
<sequence>HYPRTNNTDLSFQTFVVITKRFKKKYIHRFSATKSCFLLSPWNPLRRAAVMVYTNQFFDYFIITTILINCVFLALPEYSFKETAEFVFLAIYSVEAVIKITARGFVFYKYTYLRDYWNWLDFIVIISAPHVCDDKSLFAYAKESKV</sequence>
<dbReference type="GO" id="GO:0005248">
    <property type="term" value="F:voltage-gated sodium channel activity"/>
    <property type="evidence" value="ECO:0007669"/>
    <property type="project" value="TreeGrafter"/>
</dbReference>
<proteinExistence type="predicted"/>
<dbReference type="Gene3D" id="1.20.120.350">
    <property type="entry name" value="Voltage-gated potassium channels. Chain C"/>
    <property type="match status" value="1"/>
</dbReference>
<keyword evidence="2 5" id="KW-0812">Transmembrane</keyword>
<keyword evidence="4 5" id="KW-0472">Membrane</keyword>
<dbReference type="PANTHER" id="PTHR10037">
    <property type="entry name" value="VOLTAGE-GATED CATION CHANNEL CALCIUM AND SODIUM"/>
    <property type="match status" value="1"/>
</dbReference>
<feature type="transmembrane region" description="Helical" evidence="5">
    <location>
        <begin position="57"/>
        <end position="75"/>
    </location>
</feature>
<evidence type="ECO:0000313" key="7">
    <source>
        <dbReference type="EMBL" id="KAK2183412.1"/>
    </source>
</evidence>
<feature type="domain" description="Ion transport" evidence="6">
    <location>
        <begin position="56"/>
        <end position="127"/>
    </location>
</feature>
<protein>
    <recommendedName>
        <fullName evidence="6">Ion transport domain-containing protein</fullName>
    </recommendedName>
</protein>
<dbReference type="GO" id="GO:0086010">
    <property type="term" value="P:membrane depolarization during action potential"/>
    <property type="evidence" value="ECO:0007669"/>
    <property type="project" value="TreeGrafter"/>
</dbReference>
<dbReference type="SUPFAM" id="SSF81324">
    <property type="entry name" value="Voltage-gated potassium channels"/>
    <property type="match status" value="1"/>
</dbReference>
<accession>A0AAD9NUL8</accession>
<name>A0AAD9NUL8_RIDPI</name>
<reference evidence="7" key="1">
    <citation type="journal article" date="2023" name="Mol. Biol. Evol.">
        <title>Third-Generation Sequencing Reveals the Adaptive Role of the Epigenome in Three Deep-Sea Polychaetes.</title>
        <authorList>
            <person name="Perez M."/>
            <person name="Aroh O."/>
            <person name="Sun Y."/>
            <person name="Lan Y."/>
            <person name="Juniper S.K."/>
            <person name="Young C.R."/>
            <person name="Angers B."/>
            <person name="Qian P.Y."/>
        </authorList>
    </citation>
    <scope>NUCLEOTIDE SEQUENCE</scope>
    <source>
        <strain evidence="7">R07B-5</strain>
    </source>
</reference>
<comment type="caution">
    <text evidence="7">The sequence shown here is derived from an EMBL/GenBank/DDBJ whole genome shotgun (WGS) entry which is preliminary data.</text>
</comment>
<feature type="non-terminal residue" evidence="7">
    <location>
        <position position="146"/>
    </location>
</feature>
<dbReference type="InterPro" id="IPR027359">
    <property type="entry name" value="Volt_channel_dom_sf"/>
</dbReference>
<dbReference type="GO" id="GO:0019228">
    <property type="term" value="P:neuronal action potential"/>
    <property type="evidence" value="ECO:0007669"/>
    <property type="project" value="TreeGrafter"/>
</dbReference>
<keyword evidence="8" id="KW-1185">Reference proteome</keyword>
<evidence type="ECO:0000313" key="8">
    <source>
        <dbReference type="Proteomes" id="UP001209878"/>
    </source>
</evidence>
<dbReference type="InterPro" id="IPR005821">
    <property type="entry name" value="Ion_trans_dom"/>
</dbReference>
<dbReference type="Pfam" id="PF00520">
    <property type="entry name" value="Ion_trans"/>
    <property type="match status" value="1"/>
</dbReference>
<dbReference type="AlphaFoldDB" id="A0AAD9NUL8"/>
<feature type="transmembrane region" description="Helical" evidence="5">
    <location>
        <begin position="87"/>
        <end position="108"/>
    </location>
</feature>
<evidence type="ECO:0000256" key="2">
    <source>
        <dbReference type="ARBA" id="ARBA00022692"/>
    </source>
</evidence>
<gene>
    <name evidence="7" type="ORF">NP493_313g05044</name>
</gene>
<evidence type="ECO:0000256" key="5">
    <source>
        <dbReference type="SAM" id="Phobius"/>
    </source>
</evidence>